<feature type="transmembrane region" description="Helical" evidence="1">
    <location>
        <begin position="58"/>
        <end position="77"/>
    </location>
</feature>
<proteinExistence type="predicted"/>
<evidence type="ECO:0000313" key="2">
    <source>
        <dbReference type="EMBL" id="TDA38110.1"/>
    </source>
</evidence>
<dbReference type="AlphaFoldDB" id="A0A523BC92"/>
<gene>
    <name evidence="2" type="ORF">DSO09_05145</name>
</gene>
<keyword evidence="1" id="KW-1133">Transmembrane helix</keyword>
<keyword evidence="1" id="KW-0472">Membrane</keyword>
<organism evidence="2 3">
    <name type="scientific">Thermoproteota archaeon</name>
    <dbReference type="NCBI Taxonomy" id="2056631"/>
    <lineage>
        <taxon>Archaea</taxon>
        <taxon>Thermoproteota</taxon>
    </lineage>
</organism>
<feature type="transmembrane region" description="Helical" evidence="1">
    <location>
        <begin position="33"/>
        <end position="52"/>
    </location>
</feature>
<evidence type="ECO:0000313" key="3">
    <source>
        <dbReference type="Proteomes" id="UP000317265"/>
    </source>
</evidence>
<evidence type="ECO:0000256" key="1">
    <source>
        <dbReference type="SAM" id="Phobius"/>
    </source>
</evidence>
<keyword evidence="1" id="KW-0812">Transmembrane</keyword>
<feature type="transmembrane region" description="Helical" evidence="1">
    <location>
        <begin position="6"/>
        <end position="26"/>
    </location>
</feature>
<comment type="caution">
    <text evidence="2">The sequence shown here is derived from an EMBL/GenBank/DDBJ whole genome shotgun (WGS) entry which is preliminary data.</text>
</comment>
<accession>A0A523BC92</accession>
<name>A0A523BC92_9CREN</name>
<reference evidence="2 3" key="1">
    <citation type="journal article" date="2019" name="Nat. Microbiol.">
        <title>Expanding anaerobic alkane metabolism in the domain of Archaea.</title>
        <authorList>
            <person name="Wang Y."/>
            <person name="Wegener G."/>
            <person name="Hou J."/>
            <person name="Wang F."/>
            <person name="Xiao X."/>
        </authorList>
    </citation>
    <scope>NUCLEOTIDE SEQUENCE [LARGE SCALE GENOMIC DNA]</scope>
    <source>
        <strain evidence="2">WYZ-LMO11</strain>
    </source>
</reference>
<feature type="transmembrane region" description="Helical" evidence="1">
    <location>
        <begin position="161"/>
        <end position="179"/>
    </location>
</feature>
<sequence length="219" mass="26029">MIFFGFPAFIIAGILTIISTLAYLNIVKESPVYMVPTKIIISILTMSFGMIIFKDTVIHFWLLFLLFILSTIFYYFFEKTRKQWNLFQEDLEYKLPNPHKRKIKYPNYLSPLFKLAKKIPLIGYTIIVVICDTLRFIIIRVVIGSISEEEFLIIGMGFRTAYFSLFIFYTLLYFLIVYWSSRKLGILSILRLNFQKSFNSITHIIYSYLLLCLKYRSIW</sequence>
<feature type="transmembrane region" description="Helical" evidence="1">
    <location>
        <begin position="121"/>
        <end position="141"/>
    </location>
</feature>
<dbReference type="Proteomes" id="UP000317265">
    <property type="component" value="Unassembled WGS sequence"/>
</dbReference>
<protein>
    <submittedName>
        <fullName evidence="2">Uncharacterized protein</fullName>
    </submittedName>
</protein>
<dbReference type="EMBL" id="QNVI01000059">
    <property type="protein sequence ID" value="TDA38110.1"/>
    <property type="molecule type" value="Genomic_DNA"/>
</dbReference>